<dbReference type="SMART" id="SM00112">
    <property type="entry name" value="CA"/>
    <property type="match status" value="6"/>
</dbReference>
<dbReference type="GO" id="GO:0016477">
    <property type="term" value="P:cell migration"/>
    <property type="evidence" value="ECO:0007669"/>
    <property type="project" value="TreeGrafter"/>
</dbReference>
<keyword evidence="12" id="KW-1185">Reference proteome</keyword>
<feature type="transmembrane region" description="Helical" evidence="9">
    <location>
        <begin position="12"/>
        <end position="31"/>
    </location>
</feature>
<keyword evidence="2 9" id="KW-0812">Transmembrane</keyword>
<dbReference type="InterPro" id="IPR015919">
    <property type="entry name" value="Cadherin-like_sf"/>
</dbReference>
<feature type="domain" description="Cadherin" evidence="10">
    <location>
        <begin position="313"/>
        <end position="446"/>
    </location>
</feature>
<feature type="region of interest" description="Disordered" evidence="8">
    <location>
        <begin position="992"/>
        <end position="1029"/>
    </location>
</feature>
<dbReference type="CDD" id="cd11304">
    <property type="entry name" value="Cadherin_repeat"/>
    <property type="match status" value="5"/>
</dbReference>
<dbReference type="OrthoDB" id="6252479at2759"/>
<keyword evidence="6 9" id="KW-0472">Membrane</keyword>
<dbReference type="GO" id="GO:0045296">
    <property type="term" value="F:cadherin binding"/>
    <property type="evidence" value="ECO:0007669"/>
    <property type="project" value="TreeGrafter"/>
</dbReference>
<feature type="compositionally biased region" description="Polar residues" evidence="8">
    <location>
        <begin position="1408"/>
        <end position="1418"/>
    </location>
</feature>
<feature type="compositionally biased region" description="Polar residues" evidence="8">
    <location>
        <begin position="1333"/>
        <end position="1353"/>
    </location>
</feature>
<feature type="region of interest" description="Disordered" evidence="8">
    <location>
        <begin position="868"/>
        <end position="888"/>
    </location>
</feature>
<dbReference type="GO" id="GO:0007156">
    <property type="term" value="P:homophilic cell adhesion via plasma membrane adhesion molecules"/>
    <property type="evidence" value="ECO:0007669"/>
    <property type="project" value="InterPro"/>
</dbReference>
<sequence length="1418" mass="156626">MYVNYQIFHTIYLSFISMFISFHHGAVAQFFERVTIVENSQLNTVVLDLRTALVRHGEGQLPINATAYASQQETFWPFVLDNFVIKLSRPLDREAICRQHQQIHMNAHRLDIPVNIPVSYQQAVDENGCMPGACCQLLHVNIVPSPTALPKSFFVQIVVQDVNDNPPRFPSVHSPFTVLREDIGLEQRIWLPQASDPDSPQFSVTEYRTENWIHGNQTHFMLGVADELATGSDSDLLPTTALVGLSRTMGKPYLTVTGPLDRETCDIYAFTLVAVDGGDRSIATPNLPNRALTGSVNIVIQLEDVNDNRPVFDSAQYKAKVIENSMTANVIEFTVVDKDIGENGRVTVSIQDPSGYAQRLFRIGLQPIQKHSMQSSSSTNRAPSSTYQAESIYRGYLQLINHIDAERFPATLRFSLVANDFGQPSLSSRVEVQIQIVNVNDNAPNIAYFSKGKRLTDGRISLPEVNTPPRAIVVLVHVTDEDSPVTPIRCQMAHESDTFSLEEASGSLIPPFRSDGMFETALESRGIVANYRQFAIRTIKELDRETNSHYVVTVECTDAEGVNSLTQNASLYITVTDVNDHSPTFDKSAYNGRVAENSPTAEVHLSSPMRVTDADSGTNALVTFSIFDLDDENNTSDSSVHVENSSRLFRIDSRSGRIWTVIPLDCESKSQYSLLVMATDSGLPKPKSGSATVYITVEDENDNAPEFTSSHYMFELAENSPGGTEVGRVEAIDRDVAEANRKLRYSLRGRVEDVHLISIDRSSGIIRTRRPIDRESRSSISLMVTAENEMPVHLPSAPSSVIPAANHGNLNSNIESTSNHQSSARASLVINILNVNDNRPEFTLIEAHRSHLTFIWEQLGMTSNMINSSFPGSDNAPAPSQKEDEQRMEKNIDTKRTDRGRTFGLDGHPVCERLPHKVTDKDVEPDSNADCCILELLDDFDGLFALMPEAPNVLCVMRKPPKPKSYKLTLIAKDGPTNESLSSQVHFTVVIRSDPNSRTPDNSLTPGLSLIPPRDENRYGTINKSPSYSTVNHKDDNAIWSSQLAHEDQRQQSSAPLDKNQLRQILSKRYGTNQPARTNGSAPQTLVIVVMIAVAGILCVLLLLAVVLTRRCIFEAKSEQPEQPVGSIGLKSSDSFHSTPSKVQSCALIPISSQCVVAHPDYYSKEMVYHHPVDIDDRGYNLTTSTMGDARLLLSPTLNRNIFRHLPAGSVLRTVPTLHQSSVCAHGQTSDPIVLDTTFDKRLLRPEPEMKINKLTSSPNSGSTAACVNADWPPLPPSHIAVAYPSGVRAGYSLSKAVPSTSSSRHLSNTGMTGMQSVYQTIDFRMIPQKSVCSRSARSPTMMKRSSSGSEGTNDGGTFNGALFDKCTSSEVNLASTKQTNYARDDLLEKEYVLGKSHPRKLERTNSERSGYLQTSFV</sequence>
<dbReference type="Proteomes" id="UP000822476">
    <property type="component" value="Unassembled WGS sequence"/>
</dbReference>
<dbReference type="PANTHER" id="PTHR24027">
    <property type="entry name" value="CADHERIN-23"/>
    <property type="match status" value="1"/>
</dbReference>
<keyword evidence="3" id="KW-0677">Repeat</keyword>
<dbReference type="Pfam" id="PF00028">
    <property type="entry name" value="Cadherin"/>
    <property type="match status" value="3"/>
</dbReference>
<name>A0A8S9ZCW9_9TREM</name>
<evidence type="ECO:0000256" key="6">
    <source>
        <dbReference type="ARBA" id="ARBA00023136"/>
    </source>
</evidence>
<comment type="subcellular location">
    <subcellularLocation>
        <location evidence="1">Membrane</location>
    </subcellularLocation>
</comment>
<dbReference type="Gene3D" id="2.60.40.60">
    <property type="entry name" value="Cadherins"/>
    <property type="match status" value="6"/>
</dbReference>
<dbReference type="PROSITE" id="PS50268">
    <property type="entry name" value="CADHERIN_2"/>
    <property type="match status" value="6"/>
</dbReference>
<protein>
    <recommendedName>
        <fullName evidence="10">Cadherin domain-containing protein</fullName>
    </recommendedName>
</protein>
<feature type="compositionally biased region" description="Polar residues" evidence="8">
    <location>
        <begin position="1020"/>
        <end position="1029"/>
    </location>
</feature>
<feature type="region of interest" description="Disordered" evidence="8">
    <location>
        <begin position="1399"/>
        <end position="1418"/>
    </location>
</feature>
<accession>A0A8S9ZCW9</accession>
<dbReference type="GO" id="GO:0008013">
    <property type="term" value="F:beta-catenin binding"/>
    <property type="evidence" value="ECO:0007669"/>
    <property type="project" value="TreeGrafter"/>
</dbReference>
<dbReference type="GO" id="GO:0016342">
    <property type="term" value="C:catenin complex"/>
    <property type="evidence" value="ECO:0007669"/>
    <property type="project" value="TreeGrafter"/>
</dbReference>
<evidence type="ECO:0000256" key="5">
    <source>
        <dbReference type="ARBA" id="ARBA00022989"/>
    </source>
</evidence>
<evidence type="ECO:0000256" key="7">
    <source>
        <dbReference type="PROSITE-ProRule" id="PRU00043"/>
    </source>
</evidence>
<feature type="domain" description="Cadherin" evidence="10">
    <location>
        <begin position="466"/>
        <end position="585"/>
    </location>
</feature>
<dbReference type="InterPro" id="IPR002126">
    <property type="entry name" value="Cadherin-like_dom"/>
</dbReference>
<dbReference type="PRINTS" id="PR00205">
    <property type="entry name" value="CADHERIN"/>
</dbReference>
<dbReference type="InterPro" id="IPR020894">
    <property type="entry name" value="Cadherin_CS"/>
</dbReference>
<dbReference type="SUPFAM" id="SSF49313">
    <property type="entry name" value="Cadherin-like"/>
    <property type="match status" value="5"/>
</dbReference>
<dbReference type="InterPro" id="IPR039808">
    <property type="entry name" value="Cadherin"/>
</dbReference>
<feature type="compositionally biased region" description="Polar residues" evidence="8">
    <location>
        <begin position="994"/>
        <end position="1006"/>
    </location>
</feature>
<dbReference type="PANTHER" id="PTHR24027:SF438">
    <property type="entry name" value="CADHERIN 23"/>
    <property type="match status" value="1"/>
</dbReference>
<evidence type="ECO:0000256" key="1">
    <source>
        <dbReference type="ARBA" id="ARBA00004370"/>
    </source>
</evidence>
<dbReference type="FunFam" id="2.60.40.60:FF:000020">
    <property type="entry name" value="Dachsous cadherin-related 1b"/>
    <property type="match status" value="1"/>
</dbReference>
<keyword evidence="5 9" id="KW-1133">Transmembrane helix</keyword>
<evidence type="ECO:0000313" key="11">
    <source>
        <dbReference type="EMBL" id="KAF7262637.1"/>
    </source>
</evidence>
<evidence type="ECO:0000256" key="9">
    <source>
        <dbReference type="SAM" id="Phobius"/>
    </source>
</evidence>
<evidence type="ECO:0000313" key="12">
    <source>
        <dbReference type="Proteomes" id="UP000822476"/>
    </source>
</evidence>
<dbReference type="EMBL" id="JTDE01000017">
    <property type="protein sequence ID" value="KAF7262637.1"/>
    <property type="molecule type" value="Genomic_DNA"/>
</dbReference>
<feature type="domain" description="Cadherin" evidence="10">
    <location>
        <begin position="78"/>
        <end position="169"/>
    </location>
</feature>
<feature type="domain" description="Cadherin" evidence="10">
    <location>
        <begin position="708"/>
        <end position="842"/>
    </location>
</feature>
<feature type="domain" description="Cadherin" evidence="10">
    <location>
        <begin position="194"/>
        <end position="312"/>
    </location>
</feature>
<feature type="transmembrane region" description="Helical" evidence="9">
    <location>
        <begin position="1086"/>
        <end position="1108"/>
    </location>
</feature>
<keyword evidence="4 7" id="KW-0106">Calcium</keyword>
<reference evidence="11" key="1">
    <citation type="submission" date="2019-07" db="EMBL/GenBank/DDBJ databases">
        <title>Annotation for the trematode Paragonimus miyazaki's.</title>
        <authorList>
            <person name="Choi Y.-J."/>
        </authorList>
    </citation>
    <scope>NUCLEOTIDE SEQUENCE</scope>
    <source>
        <strain evidence="11">Japan</strain>
    </source>
</reference>
<evidence type="ECO:0000259" key="10">
    <source>
        <dbReference type="PROSITE" id="PS50268"/>
    </source>
</evidence>
<feature type="region of interest" description="Disordered" evidence="8">
    <location>
        <begin position="1333"/>
        <end position="1357"/>
    </location>
</feature>
<dbReference type="PROSITE" id="PS00232">
    <property type="entry name" value="CADHERIN_1"/>
    <property type="match status" value="2"/>
</dbReference>
<evidence type="ECO:0000256" key="2">
    <source>
        <dbReference type="ARBA" id="ARBA00022692"/>
    </source>
</evidence>
<evidence type="ECO:0000256" key="3">
    <source>
        <dbReference type="ARBA" id="ARBA00022737"/>
    </source>
</evidence>
<gene>
    <name evidence="11" type="ORF">EG68_00075</name>
</gene>
<comment type="caution">
    <text evidence="11">The sequence shown here is derived from an EMBL/GenBank/DDBJ whole genome shotgun (WGS) entry which is preliminary data.</text>
</comment>
<evidence type="ECO:0000256" key="8">
    <source>
        <dbReference type="SAM" id="MobiDB-lite"/>
    </source>
</evidence>
<proteinExistence type="predicted"/>
<organism evidence="11 12">
    <name type="scientific">Paragonimus skrjabini miyazakii</name>
    <dbReference type="NCBI Taxonomy" id="59628"/>
    <lineage>
        <taxon>Eukaryota</taxon>
        <taxon>Metazoa</taxon>
        <taxon>Spiralia</taxon>
        <taxon>Lophotrochozoa</taxon>
        <taxon>Platyhelminthes</taxon>
        <taxon>Trematoda</taxon>
        <taxon>Digenea</taxon>
        <taxon>Plagiorchiida</taxon>
        <taxon>Troglotremata</taxon>
        <taxon>Troglotrematidae</taxon>
        <taxon>Paragonimus</taxon>
    </lineage>
</organism>
<dbReference type="GO" id="GO:0005509">
    <property type="term" value="F:calcium ion binding"/>
    <property type="evidence" value="ECO:0007669"/>
    <property type="project" value="UniProtKB-UniRule"/>
</dbReference>
<feature type="domain" description="Cadherin" evidence="10">
    <location>
        <begin position="586"/>
        <end position="707"/>
    </location>
</feature>
<evidence type="ECO:0000256" key="4">
    <source>
        <dbReference type="ARBA" id="ARBA00022837"/>
    </source>
</evidence>